<dbReference type="PANTHER" id="PTHR30143">
    <property type="entry name" value="ACID HYDRATASE"/>
    <property type="match status" value="1"/>
</dbReference>
<sequence>MRKTVLLACALALPAFGARAACPADEAVEKLALGIVENRPGEPLSGMASLADGQCAQDKLVPLLAKQFGRPVGYKVGLTNAGAQQRFGVPHPVTGTIYEATLRHRDGAEVPARFAAVPAVEADLLVRVRDEGVNAARTPEEVLRHIDQVIPFIELPDLVMPPPKLDGPNLLAINVGARLGVSGEPIPVRADAGFAAALGAMTVTMADDTGKELAKAPGTALLGHPLNVLPWLAEDLAKRGKKLQAGDIVSLGGFSPALPVEAGRRYTVRYEGLAPQPVSVSVQVR</sequence>
<dbReference type="Gene3D" id="3.90.850.10">
    <property type="entry name" value="Fumarylacetoacetase-like, C-terminal domain"/>
    <property type="match status" value="1"/>
</dbReference>
<dbReference type="PANTHER" id="PTHR30143:SF0">
    <property type="entry name" value="2-KETO-4-PENTENOATE HYDRATASE"/>
    <property type="match status" value="1"/>
</dbReference>
<proteinExistence type="predicted"/>
<dbReference type="InterPro" id="IPR036663">
    <property type="entry name" value="Fumarylacetoacetase_C_sf"/>
</dbReference>
<comment type="caution">
    <text evidence="2">The sequence shown here is derived from an EMBL/GenBank/DDBJ whole genome shotgun (WGS) entry which is preliminary data.</text>
</comment>
<dbReference type="Proteomes" id="UP001501588">
    <property type="component" value="Unassembled WGS sequence"/>
</dbReference>
<feature type="chain" id="PRO_5045352504" evidence="1">
    <location>
        <begin position="21"/>
        <end position="285"/>
    </location>
</feature>
<dbReference type="EMBL" id="BAAAFZ010000058">
    <property type="protein sequence ID" value="GAA0594431.1"/>
    <property type="molecule type" value="Genomic_DNA"/>
</dbReference>
<evidence type="ECO:0000313" key="2">
    <source>
        <dbReference type="EMBL" id="GAA0594431.1"/>
    </source>
</evidence>
<reference evidence="2 3" key="1">
    <citation type="journal article" date="2019" name="Int. J. Syst. Evol. Microbiol.">
        <title>The Global Catalogue of Microorganisms (GCM) 10K type strain sequencing project: providing services to taxonomists for standard genome sequencing and annotation.</title>
        <authorList>
            <consortium name="The Broad Institute Genomics Platform"/>
            <consortium name="The Broad Institute Genome Sequencing Center for Infectious Disease"/>
            <person name="Wu L."/>
            <person name="Ma J."/>
        </authorList>
    </citation>
    <scope>NUCLEOTIDE SEQUENCE [LARGE SCALE GENOMIC DNA]</scope>
    <source>
        <strain evidence="2 3">JCM 9933</strain>
    </source>
</reference>
<dbReference type="SUPFAM" id="SSF56529">
    <property type="entry name" value="FAH"/>
    <property type="match status" value="1"/>
</dbReference>
<accession>A0ABN1FNV0</accession>
<keyword evidence="3" id="KW-1185">Reference proteome</keyword>
<dbReference type="GO" id="GO:0016787">
    <property type="term" value="F:hydrolase activity"/>
    <property type="evidence" value="ECO:0007669"/>
    <property type="project" value="UniProtKB-KW"/>
</dbReference>
<evidence type="ECO:0000256" key="1">
    <source>
        <dbReference type="SAM" id="SignalP"/>
    </source>
</evidence>
<dbReference type="InterPro" id="IPR050772">
    <property type="entry name" value="Hydratase-Decarb/MhpD_sf"/>
</dbReference>
<feature type="signal peptide" evidence="1">
    <location>
        <begin position="1"/>
        <end position="20"/>
    </location>
</feature>
<protein>
    <submittedName>
        <fullName evidence="2">Fumarylacetoacetate hydrolase family protein</fullName>
    </submittedName>
</protein>
<organism evidence="2 3">
    <name type="scientific">Craurococcus roseus</name>
    <dbReference type="NCBI Taxonomy" id="77585"/>
    <lineage>
        <taxon>Bacteria</taxon>
        <taxon>Pseudomonadati</taxon>
        <taxon>Pseudomonadota</taxon>
        <taxon>Alphaproteobacteria</taxon>
        <taxon>Acetobacterales</taxon>
        <taxon>Acetobacteraceae</taxon>
        <taxon>Craurococcus</taxon>
    </lineage>
</organism>
<keyword evidence="1" id="KW-0732">Signal</keyword>
<gene>
    <name evidence="2" type="ORF">GCM10009416_35920</name>
</gene>
<name>A0ABN1FNV0_9PROT</name>
<dbReference type="RefSeq" id="WP_343896757.1">
    <property type="nucleotide sequence ID" value="NZ_BAAAFZ010000058.1"/>
</dbReference>
<evidence type="ECO:0000313" key="3">
    <source>
        <dbReference type="Proteomes" id="UP001501588"/>
    </source>
</evidence>
<keyword evidence="2" id="KW-0378">Hydrolase</keyword>